<dbReference type="Gene3D" id="3.90.1580.10">
    <property type="entry name" value="paralog of FGE (formylglycine-generating enzyme)"/>
    <property type="match status" value="1"/>
</dbReference>
<evidence type="ECO:0000313" key="2">
    <source>
        <dbReference type="EMBL" id="GAH89463.1"/>
    </source>
</evidence>
<dbReference type="InterPro" id="IPR016187">
    <property type="entry name" value="CTDL_fold"/>
</dbReference>
<comment type="caution">
    <text evidence="2">The sequence shown here is derived from an EMBL/GenBank/DDBJ whole genome shotgun (WGS) entry which is preliminary data.</text>
</comment>
<sequence length="66" mass="7690">MEWTSSWYKAYIRSLFTSDDYGEKFKVVRGGGYLSFDRRYLMCAHRSHARPGEAGDTGFRCAKNVR</sequence>
<reference evidence="2" key="1">
    <citation type="journal article" date="2014" name="Front. Microbiol.">
        <title>High frequency of phylogenetically diverse reductive dehalogenase-homologous genes in deep subseafloor sedimentary metagenomes.</title>
        <authorList>
            <person name="Kawai M."/>
            <person name="Futagami T."/>
            <person name="Toyoda A."/>
            <person name="Takaki Y."/>
            <person name="Nishi S."/>
            <person name="Hori S."/>
            <person name="Arai W."/>
            <person name="Tsubouchi T."/>
            <person name="Morono Y."/>
            <person name="Uchiyama I."/>
            <person name="Ito T."/>
            <person name="Fujiyama A."/>
            <person name="Inagaki F."/>
            <person name="Takami H."/>
        </authorList>
    </citation>
    <scope>NUCLEOTIDE SEQUENCE</scope>
    <source>
        <strain evidence="2">Expedition CK06-06</strain>
    </source>
</reference>
<dbReference type="InterPro" id="IPR042095">
    <property type="entry name" value="SUMF_sf"/>
</dbReference>
<proteinExistence type="predicted"/>
<gene>
    <name evidence="2" type="ORF">S03H2_58683</name>
</gene>
<dbReference type="Pfam" id="PF03781">
    <property type="entry name" value="FGE-sulfatase"/>
    <property type="match status" value="1"/>
</dbReference>
<dbReference type="EMBL" id="BARU01037695">
    <property type="protein sequence ID" value="GAH89463.1"/>
    <property type="molecule type" value="Genomic_DNA"/>
</dbReference>
<feature type="domain" description="Sulfatase-modifying factor enzyme-like" evidence="1">
    <location>
        <begin position="2"/>
        <end position="63"/>
    </location>
</feature>
<dbReference type="SUPFAM" id="SSF56436">
    <property type="entry name" value="C-type lectin-like"/>
    <property type="match status" value="1"/>
</dbReference>
<name>X1L5R0_9ZZZZ</name>
<organism evidence="2">
    <name type="scientific">marine sediment metagenome</name>
    <dbReference type="NCBI Taxonomy" id="412755"/>
    <lineage>
        <taxon>unclassified sequences</taxon>
        <taxon>metagenomes</taxon>
        <taxon>ecological metagenomes</taxon>
    </lineage>
</organism>
<dbReference type="InterPro" id="IPR005532">
    <property type="entry name" value="SUMF_dom"/>
</dbReference>
<accession>X1L5R0</accession>
<evidence type="ECO:0000259" key="1">
    <source>
        <dbReference type="Pfam" id="PF03781"/>
    </source>
</evidence>
<dbReference type="AlphaFoldDB" id="X1L5R0"/>
<protein>
    <recommendedName>
        <fullName evidence="1">Sulfatase-modifying factor enzyme-like domain-containing protein</fullName>
    </recommendedName>
</protein>